<proteinExistence type="predicted"/>
<organism evidence="1 2">
    <name type="scientific">Mycolicibacterium thermoresistibile</name>
    <name type="common">Mycobacterium thermoresistibile</name>
    <dbReference type="NCBI Taxonomy" id="1797"/>
    <lineage>
        <taxon>Bacteria</taxon>
        <taxon>Bacillati</taxon>
        <taxon>Actinomycetota</taxon>
        <taxon>Actinomycetes</taxon>
        <taxon>Mycobacteriales</taxon>
        <taxon>Mycobacteriaceae</taxon>
        <taxon>Mycolicibacterium</taxon>
    </lineage>
</organism>
<dbReference type="AlphaFoldDB" id="A0A100XC57"/>
<dbReference type="SUPFAM" id="SSF54427">
    <property type="entry name" value="NTF2-like"/>
    <property type="match status" value="1"/>
</dbReference>
<reference evidence="1 2" key="1">
    <citation type="journal article" date="2016" name="Genome Announc.">
        <title>Draft Genome Sequences of Five Rapidly Growing Mycobacterium Species, M. thermoresistibile, M. fortuitum subsp. acetamidolyticum, M. canariasense, M. brisbanense, and M. novocastrense.</title>
        <authorList>
            <person name="Katahira K."/>
            <person name="Ogura Y."/>
            <person name="Gotoh Y."/>
            <person name="Hayashi T."/>
        </authorList>
    </citation>
    <scope>NUCLEOTIDE SEQUENCE [LARGE SCALE GENOMIC DNA]</scope>
    <source>
        <strain evidence="1 2">JCM6362</strain>
    </source>
</reference>
<evidence type="ECO:0000313" key="1">
    <source>
        <dbReference type="EMBL" id="GAT13891.1"/>
    </source>
</evidence>
<protein>
    <recommendedName>
        <fullName evidence="3">SnoaL-like domain-containing protein</fullName>
    </recommendedName>
</protein>
<sequence>MTAAAAATPVLARWFAYMDSDDPDRVLSMIGADFRMAVLFSRGAGESAEFVGDRNGLIAYLAQREKGVLVHHIDAGACTGGIELAVGRTTRGGLFEASFNATLALDDAGKVRRILMARTPEVALGD</sequence>
<dbReference type="OrthoDB" id="4552175at2"/>
<evidence type="ECO:0000313" key="2">
    <source>
        <dbReference type="Proteomes" id="UP000069654"/>
    </source>
</evidence>
<gene>
    <name evidence="1" type="ORF">RMCT_0862</name>
</gene>
<comment type="caution">
    <text evidence="1">The sequence shown here is derived from an EMBL/GenBank/DDBJ whole genome shotgun (WGS) entry which is preliminary data.</text>
</comment>
<reference evidence="2" key="2">
    <citation type="submission" date="2016-02" db="EMBL/GenBank/DDBJ databases">
        <title>Draft genome sequence of five rapidly growing Mycobacterium species.</title>
        <authorList>
            <person name="Katahira K."/>
            <person name="Gotou Y."/>
            <person name="Iida K."/>
            <person name="Ogura Y."/>
            <person name="Hayashi T."/>
        </authorList>
    </citation>
    <scope>NUCLEOTIDE SEQUENCE [LARGE SCALE GENOMIC DNA]</scope>
    <source>
        <strain evidence="2">JCM6362</strain>
    </source>
</reference>
<accession>A0A100XC57</accession>
<evidence type="ECO:0008006" key="3">
    <source>
        <dbReference type="Google" id="ProtNLM"/>
    </source>
</evidence>
<dbReference type="STRING" id="1797.RMCT_0862"/>
<dbReference type="InterPro" id="IPR032710">
    <property type="entry name" value="NTF2-like_dom_sf"/>
</dbReference>
<name>A0A100XC57_MYCTH</name>
<dbReference type="RefSeq" id="WP_040547345.1">
    <property type="nucleotide sequence ID" value="NZ_BCTB01000004.1"/>
</dbReference>
<dbReference type="EMBL" id="BCTB01000004">
    <property type="protein sequence ID" value="GAT13891.1"/>
    <property type="molecule type" value="Genomic_DNA"/>
</dbReference>
<dbReference type="Proteomes" id="UP000069654">
    <property type="component" value="Unassembled WGS sequence"/>
</dbReference>